<name>A0A1Q3CUI5_CEPFO</name>
<evidence type="ECO:0000313" key="2">
    <source>
        <dbReference type="EMBL" id="GAV83916.1"/>
    </source>
</evidence>
<proteinExistence type="predicted"/>
<dbReference type="PANTHER" id="PTHR31286:SF165">
    <property type="entry name" value="DUF4283 DOMAIN-CONTAINING PROTEIN"/>
    <property type="match status" value="1"/>
</dbReference>
<feature type="region of interest" description="Disordered" evidence="1">
    <location>
        <begin position="160"/>
        <end position="240"/>
    </location>
</feature>
<sequence length="240" mass="26717">MSLELGDCKSMPVWVKLRNVPVHYWNKVGLSYIASVLGKPLHMDANTTHRHALMFARVRVDMPATSSFPENIILELVDGSTISVGVEYPWRPNACTLCKVFDHSNRTCPRVIRREWLPRPVLMAQRKPEDAEGWITVKRKDNSETLEVLATLEVEAVPGPSKGGECVSIPPKTPVKSVPCYQQTQREDRGNMIEKDVRGNLVETDAEPQRKLLIGSSSGHKKKKKKGHGGQGGSGSRKSK</sequence>
<dbReference type="PANTHER" id="PTHR31286">
    <property type="entry name" value="GLYCINE-RICH CELL WALL STRUCTURAL PROTEIN 1.8-LIKE"/>
    <property type="match status" value="1"/>
</dbReference>
<dbReference type="InterPro" id="IPR040256">
    <property type="entry name" value="At4g02000-like"/>
</dbReference>
<keyword evidence="3" id="KW-1185">Reference proteome</keyword>
<feature type="compositionally biased region" description="Basic and acidic residues" evidence="1">
    <location>
        <begin position="185"/>
        <end position="198"/>
    </location>
</feature>
<dbReference type="AlphaFoldDB" id="A0A1Q3CUI5"/>
<organism evidence="2 3">
    <name type="scientific">Cephalotus follicularis</name>
    <name type="common">Albany pitcher plant</name>
    <dbReference type="NCBI Taxonomy" id="3775"/>
    <lineage>
        <taxon>Eukaryota</taxon>
        <taxon>Viridiplantae</taxon>
        <taxon>Streptophyta</taxon>
        <taxon>Embryophyta</taxon>
        <taxon>Tracheophyta</taxon>
        <taxon>Spermatophyta</taxon>
        <taxon>Magnoliopsida</taxon>
        <taxon>eudicotyledons</taxon>
        <taxon>Gunneridae</taxon>
        <taxon>Pentapetalae</taxon>
        <taxon>rosids</taxon>
        <taxon>fabids</taxon>
        <taxon>Oxalidales</taxon>
        <taxon>Cephalotaceae</taxon>
        <taxon>Cephalotus</taxon>
    </lineage>
</organism>
<reference evidence="3" key="1">
    <citation type="submission" date="2016-04" db="EMBL/GenBank/DDBJ databases">
        <title>Cephalotus genome sequencing.</title>
        <authorList>
            <person name="Fukushima K."/>
            <person name="Hasebe M."/>
            <person name="Fang X."/>
        </authorList>
    </citation>
    <scope>NUCLEOTIDE SEQUENCE [LARGE SCALE GENOMIC DNA]</scope>
    <source>
        <strain evidence="3">cv. St1</strain>
    </source>
</reference>
<dbReference type="OrthoDB" id="1939300at2759"/>
<evidence type="ECO:0000256" key="1">
    <source>
        <dbReference type="SAM" id="MobiDB-lite"/>
    </source>
</evidence>
<dbReference type="Proteomes" id="UP000187406">
    <property type="component" value="Unassembled WGS sequence"/>
</dbReference>
<dbReference type="EMBL" id="BDDD01003049">
    <property type="protein sequence ID" value="GAV83916.1"/>
    <property type="molecule type" value="Genomic_DNA"/>
</dbReference>
<protein>
    <submittedName>
        <fullName evidence="2">DUF4283 domain-containing protein/zf-CCHC_4 domain-containing protein</fullName>
    </submittedName>
</protein>
<dbReference type="InParanoid" id="A0A1Q3CUI5"/>
<feature type="compositionally biased region" description="Gly residues" evidence="1">
    <location>
        <begin position="229"/>
        <end position="240"/>
    </location>
</feature>
<evidence type="ECO:0000313" key="3">
    <source>
        <dbReference type="Proteomes" id="UP000187406"/>
    </source>
</evidence>
<accession>A0A1Q3CUI5</accession>
<gene>
    <name evidence="2" type="ORF">CFOL_v3_27361</name>
</gene>
<comment type="caution">
    <text evidence="2">The sequence shown here is derived from an EMBL/GenBank/DDBJ whole genome shotgun (WGS) entry which is preliminary data.</text>
</comment>
<feature type="compositionally biased region" description="Basic residues" evidence="1">
    <location>
        <begin position="219"/>
        <end position="228"/>
    </location>
</feature>